<keyword evidence="5" id="KW-1185">Reference proteome</keyword>
<gene>
    <name evidence="4" type="ORF">GGX14DRAFT_400713</name>
</gene>
<name>A0AAD6Y7A9_9AGAR</name>
<evidence type="ECO:0000256" key="1">
    <source>
        <dbReference type="ARBA" id="ARBA00022737"/>
    </source>
</evidence>
<protein>
    <recommendedName>
        <fullName evidence="6">Fungal STAND N-terminal Goodbye domain-containing protein</fullName>
    </recommendedName>
</protein>
<dbReference type="Pfam" id="PF24883">
    <property type="entry name" value="NPHP3_N"/>
    <property type="match status" value="1"/>
</dbReference>
<comment type="caution">
    <text evidence="4">The sequence shown here is derived from an EMBL/GenBank/DDBJ whole genome shotgun (WGS) entry which is preliminary data.</text>
</comment>
<evidence type="ECO:0000313" key="5">
    <source>
        <dbReference type="Proteomes" id="UP001219525"/>
    </source>
</evidence>
<feature type="domain" description="Fungal STAND N-terminal Goodbye" evidence="2">
    <location>
        <begin position="23"/>
        <end position="147"/>
    </location>
</feature>
<keyword evidence="1" id="KW-0677">Repeat</keyword>
<dbReference type="Pfam" id="PF17109">
    <property type="entry name" value="Goodbye"/>
    <property type="match status" value="1"/>
</dbReference>
<dbReference type="InterPro" id="IPR056884">
    <property type="entry name" value="NPHP3-like_N"/>
</dbReference>
<sequence length="631" mass="70158">MRDQQPVDAAETKPLEGEMSKMWVEAAKAFESICGESLQKGDVKNFDEVQRKIESSSKVSYGLDTEQKDKWDVAKSLGLQSLKYLKMLVGAASQATLFVPIPASVANITSTALCLVFDIPEAINGYNDAINLVFGEVSSALSQFQIYQSMDNVDPLLIRQIHKVMVSFVKLCAHVVKYRHGRKWDRLLRQIKSIFDNDSGLAGEMEKFKQALQQQRDVEGTIMLAVVIKTRHEFAELLEQSIAFGKTTEETHWAVQEMQKGVQSLNEDADRIKTLIKIRDTLGVPSTVRLDGNTTQTCTSLASKCSDGTGSWIWTHDAYATWTAPRDKDTSHVLLVSGPPSSGKTRASALITKRLQEQKGRTYVAHYFFPTSTKKSDGEKNPVQSALKYMAFQIARVDATVQKTLGKVCDVGAFSSSTSLDNLWEGLKIGAPGSGATHTGGDTAQVHFRPKLAKQSAGRVRVLASGIDDKFPDEPGIRSALRIHMDEHNGPDMHIIINEVLNKEEMLRHAKPNSDQQRAKDKILEKLPQNVHGSYSQLQFGLDNIISLLSTRTAVKELDRMLNQSMSSHEVAIKNLQRSLTVDEISELNELLKWVLFSNDTMNLDQLEAAMANHHHQVPVFRHGVSCISKI</sequence>
<dbReference type="AlphaFoldDB" id="A0AAD6Y7A9"/>
<evidence type="ECO:0000259" key="2">
    <source>
        <dbReference type="Pfam" id="PF17109"/>
    </source>
</evidence>
<reference evidence="4" key="1">
    <citation type="submission" date="2023-03" db="EMBL/GenBank/DDBJ databases">
        <title>Massive genome expansion in bonnet fungi (Mycena s.s.) driven by repeated elements and novel gene families across ecological guilds.</title>
        <authorList>
            <consortium name="Lawrence Berkeley National Laboratory"/>
            <person name="Harder C.B."/>
            <person name="Miyauchi S."/>
            <person name="Viragh M."/>
            <person name="Kuo A."/>
            <person name="Thoen E."/>
            <person name="Andreopoulos B."/>
            <person name="Lu D."/>
            <person name="Skrede I."/>
            <person name="Drula E."/>
            <person name="Henrissat B."/>
            <person name="Morin E."/>
            <person name="Kohler A."/>
            <person name="Barry K."/>
            <person name="LaButti K."/>
            <person name="Morin E."/>
            <person name="Salamov A."/>
            <person name="Lipzen A."/>
            <person name="Mereny Z."/>
            <person name="Hegedus B."/>
            <person name="Baldrian P."/>
            <person name="Stursova M."/>
            <person name="Weitz H."/>
            <person name="Taylor A."/>
            <person name="Grigoriev I.V."/>
            <person name="Nagy L.G."/>
            <person name="Martin F."/>
            <person name="Kauserud H."/>
        </authorList>
    </citation>
    <scope>NUCLEOTIDE SEQUENCE</scope>
    <source>
        <strain evidence="4">9144</strain>
    </source>
</reference>
<evidence type="ECO:0008006" key="6">
    <source>
        <dbReference type="Google" id="ProtNLM"/>
    </source>
</evidence>
<accession>A0AAD6Y7A9</accession>
<organism evidence="4 5">
    <name type="scientific">Mycena pura</name>
    <dbReference type="NCBI Taxonomy" id="153505"/>
    <lineage>
        <taxon>Eukaryota</taxon>
        <taxon>Fungi</taxon>
        <taxon>Dikarya</taxon>
        <taxon>Basidiomycota</taxon>
        <taxon>Agaricomycotina</taxon>
        <taxon>Agaricomycetes</taxon>
        <taxon>Agaricomycetidae</taxon>
        <taxon>Agaricales</taxon>
        <taxon>Marasmiineae</taxon>
        <taxon>Mycenaceae</taxon>
        <taxon>Mycena</taxon>
    </lineage>
</organism>
<evidence type="ECO:0000259" key="3">
    <source>
        <dbReference type="Pfam" id="PF24883"/>
    </source>
</evidence>
<dbReference type="PANTHER" id="PTHR10039">
    <property type="entry name" value="AMELOGENIN"/>
    <property type="match status" value="1"/>
</dbReference>
<feature type="domain" description="Nephrocystin 3-like N-terminal" evidence="3">
    <location>
        <begin position="308"/>
        <end position="427"/>
    </location>
</feature>
<dbReference type="InterPro" id="IPR031350">
    <property type="entry name" value="Goodbye_dom"/>
</dbReference>
<dbReference type="Proteomes" id="UP001219525">
    <property type="component" value="Unassembled WGS sequence"/>
</dbReference>
<dbReference type="PANTHER" id="PTHR10039:SF16">
    <property type="entry name" value="GPI INOSITOL-DEACYLASE"/>
    <property type="match status" value="1"/>
</dbReference>
<dbReference type="EMBL" id="JARJCW010000063">
    <property type="protein sequence ID" value="KAJ7200362.1"/>
    <property type="molecule type" value="Genomic_DNA"/>
</dbReference>
<evidence type="ECO:0000313" key="4">
    <source>
        <dbReference type="EMBL" id="KAJ7200362.1"/>
    </source>
</evidence>
<proteinExistence type="predicted"/>